<dbReference type="GO" id="GO:0016020">
    <property type="term" value="C:membrane"/>
    <property type="evidence" value="ECO:0007669"/>
    <property type="project" value="GOC"/>
</dbReference>
<organism evidence="8">
    <name type="scientific">marine sediment metagenome</name>
    <dbReference type="NCBI Taxonomy" id="412755"/>
    <lineage>
        <taxon>unclassified sequences</taxon>
        <taxon>metagenomes</taxon>
        <taxon>ecological metagenomes</taxon>
    </lineage>
</organism>
<dbReference type="CDD" id="cd03352">
    <property type="entry name" value="LbH_LpxD"/>
    <property type="match status" value="1"/>
</dbReference>
<feature type="non-terminal residue" evidence="8">
    <location>
        <position position="299"/>
    </location>
</feature>
<evidence type="ECO:0000256" key="2">
    <source>
        <dbReference type="ARBA" id="ARBA00022556"/>
    </source>
</evidence>
<sequence length="299" mass="30185">MADPRFYRVAGPFRLAELAEIAGAKLAAGGDPDSRFDDVASLGSAQSGHVGFLENTKYLSALETSRAGACILHPDMADRAPDGMALLLSKAPYKGFALIGQAFHPGPAFEPGVASSAWVDESASLGEGSRVEHGAVVGNGVEIGSRCLIGANAVIGDAVRIGDDSVIGANTTLSHCLIGSRVIVYPGVCIGQSGFGFALDPAGHVKIPQLGRVIVEDDVEIGANTTVDRGAGPDTVIGAGTKIDNLVQIAHNVRIGRGSVLAGHTGISGSTELGDMVVMAGQSGVAGHLKIGSGAQIGA</sequence>
<dbReference type="Gene3D" id="2.160.10.10">
    <property type="entry name" value="Hexapeptide repeat proteins"/>
    <property type="match status" value="1"/>
</dbReference>
<keyword evidence="1" id="KW-0444">Lipid biosynthesis</keyword>
<dbReference type="InterPro" id="IPR001451">
    <property type="entry name" value="Hexapep"/>
</dbReference>
<keyword evidence="6" id="KW-0012">Acyltransferase</keyword>
<evidence type="ECO:0000259" key="7">
    <source>
        <dbReference type="Pfam" id="PF04613"/>
    </source>
</evidence>
<dbReference type="InterPro" id="IPR007691">
    <property type="entry name" value="LpxD"/>
</dbReference>
<comment type="caution">
    <text evidence="8">The sequence shown here is derived from an EMBL/GenBank/DDBJ whole genome shotgun (WGS) entry which is preliminary data.</text>
</comment>
<dbReference type="InterPro" id="IPR020573">
    <property type="entry name" value="UDP_GlcNAc_AcTrfase_non-rep"/>
</dbReference>
<evidence type="ECO:0000313" key="8">
    <source>
        <dbReference type="EMBL" id="KKK74509.1"/>
    </source>
</evidence>
<name>A0A0F9A7I0_9ZZZZ</name>
<dbReference type="Gene3D" id="3.40.1390.10">
    <property type="entry name" value="MurE/MurF, N-terminal domain"/>
    <property type="match status" value="1"/>
</dbReference>
<dbReference type="NCBIfam" id="NF002060">
    <property type="entry name" value="PRK00892.1"/>
    <property type="match status" value="1"/>
</dbReference>
<gene>
    <name evidence="8" type="ORF">LCGC14_2883070</name>
</gene>
<protein>
    <recommendedName>
        <fullName evidence="7">UDP-3-O-[3-hydroxymyristoyl] glucosamine N-acyltransferase non-repeat region domain-containing protein</fullName>
    </recommendedName>
</protein>
<dbReference type="GO" id="GO:0016410">
    <property type="term" value="F:N-acyltransferase activity"/>
    <property type="evidence" value="ECO:0007669"/>
    <property type="project" value="InterPro"/>
</dbReference>
<feature type="domain" description="UDP-3-O-[3-hydroxymyristoyl] glucosamine N-acyltransferase non-repeat region" evidence="7">
    <location>
        <begin position="37"/>
        <end position="101"/>
    </location>
</feature>
<proteinExistence type="predicted"/>
<keyword evidence="5" id="KW-0443">Lipid metabolism</keyword>
<reference evidence="8" key="1">
    <citation type="journal article" date="2015" name="Nature">
        <title>Complex archaea that bridge the gap between prokaryotes and eukaryotes.</title>
        <authorList>
            <person name="Spang A."/>
            <person name="Saw J.H."/>
            <person name="Jorgensen S.L."/>
            <person name="Zaremba-Niedzwiedzka K."/>
            <person name="Martijn J."/>
            <person name="Lind A.E."/>
            <person name="van Eijk R."/>
            <person name="Schleper C."/>
            <person name="Guy L."/>
            <person name="Ettema T.J."/>
        </authorList>
    </citation>
    <scope>NUCLEOTIDE SEQUENCE</scope>
</reference>
<accession>A0A0F9A7I0</accession>
<dbReference type="SUPFAM" id="SSF51161">
    <property type="entry name" value="Trimeric LpxA-like enzymes"/>
    <property type="match status" value="1"/>
</dbReference>
<dbReference type="AlphaFoldDB" id="A0A0F9A7I0"/>
<dbReference type="Pfam" id="PF04613">
    <property type="entry name" value="LpxD"/>
    <property type="match status" value="1"/>
</dbReference>
<keyword evidence="4" id="KW-0677">Repeat</keyword>
<evidence type="ECO:0000256" key="1">
    <source>
        <dbReference type="ARBA" id="ARBA00022516"/>
    </source>
</evidence>
<keyword evidence="2" id="KW-0441">Lipid A biosynthesis</keyword>
<dbReference type="InterPro" id="IPR011004">
    <property type="entry name" value="Trimer_LpxA-like_sf"/>
</dbReference>
<dbReference type="PANTHER" id="PTHR43378">
    <property type="entry name" value="UDP-3-O-ACYLGLUCOSAMINE N-ACYLTRANSFERASE"/>
    <property type="match status" value="1"/>
</dbReference>
<evidence type="ECO:0000256" key="4">
    <source>
        <dbReference type="ARBA" id="ARBA00022737"/>
    </source>
</evidence>
<dbReference type="PANTHER" id="PTHR43378:SF2">
    <property type="entry name" value="UDP-3-O-ACYLGLUCOSAMINE N-ACYLTRANSFERASE 1, MITOCHONDRIAL-RELATED"/>
    <property type="match status" value="1"/>
</dbReference>
<dbReference type="NCBIfam" id="TIGR01853">
    <property type="entry name" value="lipid_A_lpxD"/>
    <property type="match status" value="1"/>
</dbReference>
<evidence type="ECO:0000256" key="5">
    <source>
        <dbReference type="ARBA" id="ARBA00023098"/>
    </source>
</evidence>
<dbReference type="EMBL" id="LAZR01056285">
    <property type="protein sequence ID" value="KKK74509.1"/>
    <property type="molecule type" value="Genomic_DNA"/>
</dbReference>
<dbReference type="Pfam" id="PF00132">
    <property type="entry name" value="Hexapep"/>
    <property type="match status" value="2"/>
</dbReference>
<dbReference type="GO" id="GO:0009245">
    <property type="term" value="P:lipid A biosynthetic process"/>
    <property type="evidence" value="ECO:0007669"/>
    <property type="project" value="UniProtKB-KW"/>
</dbReference>
<keyword evidence="3" id="KW-0808">Transferase</keyword>
<evidence type="ECO:0000256" key="3">
    <source>
        <dbReference type="ARBA" id="ARBA00022679"/>
    </source>
</evidence>
<evidence type="ECO:0000256" key="6">
    <source>
        <dbReference type="ARBA" id="ARBA00023315"/>
    </source>
</evidence>